<protein>
    <submittedName>
        <fullName evidence="3">Uncharacterized protein</fullName>
    </submittedName>
</protein>
<dbReference type="OrthoDB" id="3204900at2759"/>
<sequence length="680" mass="71140">MPDELATHYIRIYLELQLHLQTLANAQLSLGPLPPITVSTLQMSSNHSTSSATTTMPSERHSLNHGPRPLHLVHSNNVTSNLDLTSSVPATAPLIHTTPSSQSSFYASPSPSPGPTPFSPTSSLLFSPPVSPPAVGGTGPRKTSRRQSSISYFSSNHDREFPPTTPLRNGHAHAPSGSSLTRSTSLGVKSGATVSGVLKVEARRASTDLVDSPTPGDRGPLTLTEKHADLLHFIAQKESKCLELRSSLAKEEDELLQLKKKWERIVNRGFQRSHGVLNHSVSISGNKSNSNNGGGGMGFSKVPSASSGNGVGGSGSGKGGGAGLEGFKESVQGVGRFLVAGLGELSATHSSSPALHHSHLPSPLSSHSPTPTPSTPPSRQVRRGHHSSSQSHSSVSTAYTTTASTTSSSNPSRLSQGSLTSGGEEDTVSLVPEEEEEECSNLMMGPTTEEPMGVVTSTGTRRSLDAVGEEMPTSNPNAKIHRRKSREVQPLPPSPSSPPSTSDNNQMYTDSPTIKASSSSAAAKRLSGSMGAGLPPASSIPGLGPLGSVLVGSVGKKWEELQKGPTFTKNQKRASVLFSDVSQSIFAAFASPGHIHPPSSSSPLTNSPDPRSSLSLSSATPSPLTTHAKGTFMSSLLDDDDTFDGGLGSVLMPDTMKPLVPTARPVQVKAKQDDDDDWNW</sequence>
<dbReference type="EMBL" id="KL197714">
    <property type="protein sequence ID" value="KDQ60273.1"/>
    <property type="molecule type" value="Genomic_DNA"/>
</dbReference>
<dbReference type="HOGENOM" id="CLU_021799_0_0_1"/>
<feature type="compositionally biased region" description="Polar residues" evidence="2">
    <location>
        <begin position="503"/>
        <end position="515"/>
    </location>
</feature>
<proteinExistence type="predicted"/>
<feature type="compositionally biased region" description="Low complexity" evidence="2">
    <location>
        <begin position="533"/>
        <end position="546"/>
    </location>
</feature>
<feature type="compositionally biased region" description="Low complexity" evidence="2">
    <location>
        <begin position="176"/>
        <end position="187"/>
    </location>
</feature>
<feature type="region of interest" description="Disordered" evidence="2">
    <location>
        <begin position="591"/>
        <end position="629"/>
    </location>
</feature>
<feature type="region of interest" description="Disordered" evidence="2">
    <location>
        <begin position="348"/>
        <end position="546"/>
    </location>
</feature>
<evidence type="ECO:0000313" key="3">
    <source>
        <dbReference type="EMBL" id="KDQ60273.1"/>
    </source>
</evidence>
<evidence type="ECO:0000256" key="1">
    <source>
        <dbReference type="SAM" id="Coils"/>
    </source>
</evidence>
<feature type="compositionally biased region" description="Low complexity" evidence="2">
    <location>
        <begin position="387"/>
        <end position="415"/>
    </location>
</feature>
<keyword evidence="1" id="KW-0175">Coiled coil</keyword>
<feature type="region of interest" description="Disordered" evidence="2">
    <location>
        <begin position="42"/>
        <end position="74"/>
    </location>
</feature>
<feature type="compositionally biased region" description="Low complexity" evidence="2">
    <location>
        <begin position="146"/>
        <end position="155"/>
    </location>
</feature>
<dbReference type="InParanoid" id="A0A067PZM7"/>
<feature type="compositionally biased region" description="Acidic residues" evidence="2">
    <location>
        <begin position="423"/>
        <end position="439"/>
    </location>
</feature>
<evidence type="ECO:0000256" key="2">
    <source>
        <dbReference type="SAM" id="MobiDB-lite"/>
    </source>
</evidence>
<feature type="region of interest" description="Disordered" evidence="2">
    <location>
        <begin position="93"/>
        <end position="187"/>
    </location>
</feature>
<feature type="region of interest" description="Disordered" evidence="2">
    <location>
        <begin position="644"/>
        <end position="680"/>
    </location>
</feature>
<feature type="region of interest" description="Disordered" evidence="2">
    <location>
        <begin position="280"/>
        <end position="324"/>
    </location>
</feature>
<feature type="compositionally biased region" description="Low complexity" evidence="2">
    <location>
        <begin position="280"/>
        <end position="291"/>
    </location>
</feature>
<name>A0A067PZM7_9AGAM</name>
<feature type="coiled-coil region" evidence="1">
    <location>
        <begin position="234"/>
        <end position="268"/>
    </location>
</feature>
<feature type="compositionally biased region" description="Gly residues" evidence="2">
    <location>
        <begin position="309"/>
        <end position="324"/>
    </location>
</feature>
<gene>
    <name evidence="3" type="ORF">JAAARDRAFT_205256</name>
</gene>
<feature type="compositionally biased region" description="Low complexity" evidence="2">
    <location>
        <begin position="99"/>
        <end position="109"/>
    </location>
</feature>
<feature type="compositionally biased region" description="Low complexity" evidence="2">
    <location>
        <begin position="348"/>
        <end position="369"/>
    </location>
</feature>
<feature type="compositionally biased region" description="Low complexity" evidence="2">
    <location>
        <begin position="119"/>
        <end position="128"/>
    </location>
</feature>
<feature type="compositionally biased region" description="Low complexity" evidence="2">
    <location>
        <begin position="597"/>
        <end position="626"/>
    </location>
</feature>
<accession>A0A067PZM7</accession>
<reference evidence="4" key="1">
    <citation type="journal article" date="2014" name="Proc. Natl. Acad. Sci. U.S.A.">
        <title>Extensive sampling of basidiomycete genomes demonstrates inadequacy of the white-rot/brown-rot paradigm for wood decay fungi.</title>
        <authorList>
            <person name="Riley R."/>
            <person name="Salamov A.A."/>
            <person name="Brown D.W."/>
            <person name="Nagy L.G."/>
            <person name="Floudas D."/>
            <person name="Held B.W."/>
            <person name="Levasseur A."/>
            <person name="Lombard V."/>
            <person name="Morin E."/>
            <person name="Otillar R."/>
            <person name="Lindquist E.A."/>
            <person name="Sun H."/>
            <person name="LaButti K.M."/>
            <person name="Schmutz J."/>
            <person name="Jabbour D."/>
            <person name="Luo H."/>
            <person name="Baker S.E."/>
            <person name="Pisabarro A.G."/>
            <person name="Walton J.D."/>
            <person name="Blanchette R.A."/>
            <person name="Henrissat B."/>
            <person name="Martin F."/>
            <person name="Cullen D."/>
            <person name="Hibbett D.S."/>
            <person name="Grigoriev I.V."/>
        </authorList>
    </citation>
    <scope>NUCLEOTIDE SEQUENCE [LARGE SCALE GENOMIC DNA]</scope>
    <source>
        <strain evidence="4">MUCL 33604</strain>
    </source>
</reference>
<evidence type="ECO:0000313" key="4">
    <source>
        <dbReference type="Proteomes" id="UP000027265"/>
    </source>
</evidence>
<dbReference type="Proteomes" id="UP000027265">
    <property type="component" value="Unassembled WGS sequence"/>
</dbReference>
<organism evidence="3 4">
    <name type="scientific">Jaapia argillacea MUCL 33604</name>
    <dbReference type="NCBI Taxonomy" id="933084"/>
    <lineage>
        <taxon>Eukaryota</taxon>
        <taxon>Fungi</taxon>
        <taxon>Dikarya</taxon>
        <taxon>Basidiomycota</taxon>
        <taxon>Agaricomycotina</taxon>
        <taxon>Agaricomycetes</taxon>
        <taxon>Agaricomycetidae</taxon>
        <taxon>Jaapiales</taxon>
        <taxon>Jaapiaceae</taxon>
        <taxon>Jaapia</taxon>
    </lineage>
</organism>
<feature type="compositionally biased region" description="Low complexity" evidence="2">
    <location>
        <begin position="44"/>
        <end position="55"/>
    </location>
</feature>
<keyword evidence="4" id="KW-1185">Reference proteome</keyword>
<dbReference type="STRING" id="933084.A0A067PZM7"/>
<dbReference type="AlphaFoldDB" id="A0A067PZM7"/>